<comment type="caution">
    <text evidence="7">The sequence shown here is derived from an EMBL/GenBank/DDBJ whole genome shotgun (WGS) entry which is preliminary data.</text>
</comment>
<feature type="domain" description="ABC transporter" evidence="6">
    <location>
        <begin position="306"/>
        <end position="546"/>
    </location>
</feature>
<dbReference type="EMBL" id="PENI01000007">
    <property type="protein sequence ID" value="RMB85263.1"/>
    <property type="molecule type" value="Genomic_DNA"/>
</dbReference>
<protein>
    <submittedName>
        <fullName evidence="7">Peptide ABC transporter ATP-binding protein</fullName>
    </submittedName>
</protein>
<organism evidence="7 8">
    <name type="scientific">Streptomyces shenzhenensis</name>
    <dbReference type="NCBI Taxonomy" id="943815"/>
    <lineage>
        <taxon>Bacteria</taxon>
        <taxon>Bacillati</taxon>
        <taxon>Actinomycetota</taxon>
        <taxon>Actinomycetes</taxon>
        <taxon>Kitasatosporales</taxon>
        <taxon>Streptomycetaceae</taxon>
        <taxon>Streptomyces</taxon>
    </lineage>
</organism>
<evidence type="ECO:0000256" key="1">
    <source>
        <dbReference type="ARBA" id="ARBA00005417"/>
    </source>
</evidence>
<dbReference type="InterPro" id="IPR027417">
    <property type="entry name" value="P-loop_NTPase"/>
</dbReference>
<name>A0A3M0IEL5_9ACTN</name>
<dbReference type="OrthoDB" id="4008250at2"/>
<dbReference type="PANTHER" id="PTHR43776:SF7">
    <property type="entry name" value="D,D-DIPEPTIDE TRANSPORT ATP-BINDING PROTEIN DDPF-RELATED"/>
    <property type="match status" value="1"/>
</dbReference>
<feature type="compositionally biased region" description="Basic and acidic residues" evidence="5">
    <location>
        <begin position="580"/>
        <end position="600"/>
    </location>
</feature>
<dbReference type="InterPro" id="IPR013563">
    <property type="entry name" value="Oligopep_ABC_C"/>
</dbReference>
<dbReference type="GO" id="GO:0016887">
    <property type="term" value="F:ATP hydrolysis activity"/>
    <property type="evidence" value="ECO:0007669"/>
    <property type="project" value="InterPro"/>
</dbReference>
<comment type="similarity">
    <text evidence="1">Belongs to the ABC transporter superfamily.</text>
</comment>
<evidence type="ECO:0000256" key="3">
    <source>
        <dbReference type="ARBA" id="ARBA00022741"/>
    </source>
</evidence>
<evidence type="ECO:0000259" key="6">
    <source>
        <dbReference type="PROSITE" id="PS50893"/>
    </source>
</evidence>
<evidence type="ECO:0000313" key="8">
    <source>
        <dbReference type="Proteomes" id="UP000270471"/>
    </source>
</evidence>
<dbReference type="Pfam" id="PF08352">
    <property type="entry name" value="oligo_HPY"/>
    <property type="match status" value="2"/>
</dbReference>
<keyword evidence="2" id="KW-0813">Transport</keyword>
<accession>A0A3M0IEL5</accession>
<keyword evidence="8" id="KW-1185">Reference proteome</keyword>
<keyword evidence="4 7" id="KW-0067">ATP-binding</keyword>
<dbReference type="CDD" id="cd03257">
    <property type="entry name" value="ABC_NikE_OppD_transporters"/>
    <property type="match status" value="2"/>
</dbReference>
<dbReference type="Pfam" id="PF00005">
    <property type="entry name" value="ABC_tran"/>
    <property type="match status" value="2"/>
</dbReference>
<dbReference type="GO" id="GO:0015833">
    <property type="term" value="P:peptide transport"/>
    <property type="evidence" value="ECO:0007669"/>
    <property type="project" value="InterPro"/>
</dbReference>
<dbReference type="PROSITE" id="PS50893">
    <property type="entry name" value="ABC_TRANSPORTER_2"/>
    <property type="match status" value="2"/>
</dbReference>
<dbReference type="GO" id="GO:0005524">
    <property type="term" value="F:ATP binding"/>
    <property type="evidence" value="ECO:0007669"/>
    <property type="project" value="UniProtKB-KW"/>
</dbReference>
<reference evidence="7 8" key="1">
    <citation type="submission" date="2017-11" db="EMBL/GenBank/DDBJ databases">
        <title>Draft genome of actinobacteria isolated from guarana (Paullinia cupana (Mart.) Ducke.</title>
        <authorList>
            <person name="Siqueira K.A."/>
            <person name="Liotti R.G."/>
            <person name="Mendes T.A.O."/>
            <person name="Soares M.A."/>
        </authorList>
    </citation>
    <scope>NUCLEOTIDE SEQUENCE [LARGE SCALE GENOMIC DNA]</scope>
    <source>
        <strain evidence="7 8">193</strain>
    </source>
</reference>
<sequence>MGRRPDQEGLPMTSTVPAAPPADRATAPVVAVRALSVAYRAGGRDIPVAHEVSFEVAPGRTLALVGESGSGKSTVAATLLGHLRHGSRITGGSVTVAGSDVFALTARQLRRLRGSTVALVAQNAGHALTPTMRIGRQIAEAGGDVPVTELLDQVRLPRPAELARRYPHELSGGQQQRVAIAMAIAARPKVLVLDEPTTGLDVVTQRSVLDLVGALRDELGLAAVLVSHDLGVVAHTADEVTVLRAGRVVESAPTRRLFAAPRDPYTRRLLASVPRLDDTGLARVGEDGEREVRPRSAVPADAPVAVTARDVTIDYGTTRAVHGVSFDVRRGEVLALVGESGSGKSTLAWTLAGLRTPSGGTLTHPAGDLARPARSRPRALRSRVQLVFQNADTSLNPRRSVGDAIRHPLRLFGTAATRAEAADRARILIGDVRLDPALADRLPAQLSGGQRQRIGIARALAGRPDVLIADEITTALDVSVQADVLRLLDDLRRERDLACLFISHDLAVVRGIADRVVVLRHGVVVEEGPTEAVFAAPGHPYTRQLMAAALEPDPDARPRAGGTPDSVPGWRDAATPDDVWTDHGDGHRVRRWHPETEAPHETAAATAEETEGAA</sequence>
<proteinExistence type="inferred from homology"/>
<feature type="region of interest" description="Disordered" evidence="5">
    <location>
        <begin position="553"/>
        <end position="614"/>
    </location>
</feature>
<evidence type="ECO:0000256" key="5">
    <source>
        <dbReference type="SAM" id="MobiDB-lite"/>
    </source>
</evidence>
<feature type="domain" description="ABC transporter" evidence="6">
    <location>
        <begin position="32"/>
        <end position="270"/>
    </location>
</feature>
<dbReference type="InterPro" id="IPR017871">
    <property type="entry name" value="ABC_transporter-like_CS"/>
</dbReference>
<dbReference type="Gene3D" id="3.40.50.300">
    <property type="entry name" value="P-loop containing nucleotide triphosphate hydrolases"/>
    <property type="match status" value="2"/>
</dbReference>
<dbReference type="NCBIfam" id="NF008453">
    <property type="entry name" value="PRK11308.1"/>
    <property type="match status" value="2"/>
</dbReference>
<dbReference type="AlphaFoldDB" id="A0A3M0IEL5"/>
<feature type="region of interest" description="Disordered" evidence="5">
    <location>
        <begin position="1"/>
        <end position="23"/>
    </location>
</feature>
<dbReference type="SUPFAM" id="SSF52540">
    <property type="entry name" value="P-loop containing nucleoside triphosphate hydrolases"/>
    <property type="match status" value="2"/>
</dbReference>
<evidence type="ECO:0000256" key="4">
    <source>
        <dbReference type="ARBA" id="ARBA00022840"/>
    </source>
</evidence>
<keyword evidence="3" id="KW-0547">Nucleotide-binding</keyword>
<dbReference type="SMART" id="SM00382">
    <property type="entry name" value="AAA"/>
    <property type="match status" value="2"/>
</dbReference>
<evidence type="ECO:0000256" key="2">
    <source>
        <dbReference type="ARBA" id="ARBA00022448"/>
    </source>
</evidence>
<dbReference type="InterPro" id="IPR003593">
    <property type="entry name" value="AAA+_ATPase"/>
</dbReference>
<evidence type="ECO:0000313" key="7">
    <source>
        <dbReference type="EMBL" id="RMB85263.1"/>
    </source>
</evidence>
<dbReference type="PROSITE" id="PS00211">
    <property type="entry name" value="ABC_TRANSPORTER_1"/>
    <property type="match status" value="2"/>
</dbReference>
<dbReference type="InterPro" id="IPR003439">
    <property type="entry name" value="ABC_transporter-like_ATP-bd"/>
</dbReference>
<gene>
    <name evidence="7" type="ORF">CTZ28_14015</name>
</gene>
<dbReference type="PANTHER" id="PTHR43776">
    <property type="entry name" value="TRANSPORT ATP-BINDING PROTEIN"/>
    <property type="match status" value="1"/>
</dbReference>
<dbReference type="GO" id="GO:0055085">
    <property type="term" value="P:transmembrane transport"/>
    <property type="evidence" value="ECO:0007669"/>
    <property type="project" value="UniProtKB-ARBA"/>
</dbReference>
<dbReference type="Proteomes" id="UP000270471">
    <property type="component" value="Unassembled WGS sequence"/>
</dbReference>
<dbReference type="InterPro" id="IPR050319">
    <property type="entry name" value="ABC_transp_ATP-bind"/>
</dbReference>